<evidence type="ECO:0000313" key="2">
    <source>
        <dbReference type="Proteomes" id="UP000182192"/>
    </source>
</evidence>
<dbReference type="RefSeq" id="WP_074961278.1">
    <property type="nucleotide sequence ID" value="NZ_FOKQ01000014.1"/>
</dbReference>
<gene>
    <name evidence="1" type="ORF">SAMN02910406_01845</name>
</gene>
<dbReference type="OrthoDB" id="2083182at2"/>
<dbReference type="EMBL" id="FOKQ01000014">
    <property type="protein sequence ID" value="SFC51172.1"/>
    <property type="molecule type" value="Genomic_DNA"/>
</dbReference>
<proteinExistence type="predicted"/>
<dbReference type="Proteomes" id="UP000182192">
    <property type="component" value="Unassembled WGS sequence"/>
</dbReference>
<dbReference type="AlphaFoldDB" id="A0A1I1JTB0"/>
<organism evidence="1 2">
    <name type="scientific">Ruminococcus albus</name>
    <dbReference type="NCBI Taxonomy" id="1264"/>
    <lineage>
        <taxon>Bacteria</taxon>
        <taxon>Bacillati</taxon>
        <taxon>Bacillota</taxon>
        <taxon>Clostridia</taxon>
        <taxon>Eubacteriales</taxon>
        <taxon>Oscillospiraceae</taxon>
        <taxon>Ruminococcus</taxon>
    </lineage>
</organism>
<accession>A0A1I1JTB0</accession>
<name>A0A1I1JTB0_RUMAL</name>
<sequence>MAGYTKKDINKLCKGRTPEQQSVIKYFLTGGCLSKTMSDQEYESLVRQKVNSLNCKQRALNKIGLDESEVNEIPPVHFEGFVFDDKRAYWKQGQDRIWRSSVYQISWLFFSDTQVYLYQYTMYMNEDSKKEITEEYFYKDVTAVATSSDTAEKEDVLEKVNCKGEATYSRRTVDTDRFKLATSGGSFYCAMTSGTVSDDVIQGMKAKLREKKL</sequence>
<evidence type="ECO:0000313" key="1">
    <source>
        <dbReference type="EMBL" id="SFC51172.1"/>
    </source>
</evidence>
<protein>
    <submittedName>
        <fullName evidence="1">Uncharacterized protein</fullName>
    </submittedName>
</protein>
<reference evidence="1 2" key="1">
    <citation type="submission" date="2016-10" db="EMBL/GenBank/DDBJ databases">
        <authorList>
            <person name="de Groot N.N."/>
        </authorList>
    </citation>
    <scope>NUCLEOTIDE SEQUENCE [LARGE SCALE GENOMIC DNA]</scope>
    <source>
        <strain evidence="1 2">AR67</strain>
    </source>
</reference>